<dbReference type="Proteomes" id="UP000243052">
    <property type="component" value="Chromosome v"/>
</dbReference>
<protein>
    <submittedName>
        <fullName evidence="1">HER218Cp</fullName>
    </submittedName>
</protein>
<dbReference type="PANTHER" id="PTHR47372">
    <property type="entry name" value="DAUER UP-REGULATED-RELATED"/>
    <property type="match status" value="1"/>
</dbReference>
<dbReference type="InterPro" id="IPR018803">
    <property type="entry name" value="Ish1/Msc1-like"/>
</dbReference>
<proteinExistence type="predicted"/>
<dbReference type="PANTHER" id="PTHR47372:SF11">
    <property type="entry name" value="RE19971P"/>
    <property type="match status" value="1"/>
</dbReference>
<organism evidence="1 2">
    <name type="scientific">Eremothecium sinecaudum</name>
    <dbReference type="NCBI Taxonomy" id="45286"/>
    <lineage>
        <taxon>Eukaryota</taxon>
        <taxon>Fungi</taxon>
        <taxon>Dikarya</taxon>
        <taxon>Ascomycota</taxon>
        <taxon>Saccharomycotina</taxon>
        <taxon>Saccharomycetes</taxon>
        <taxon>Saccharomycetales</taxon>
        <taxon>Saccharomycetaceae</taxon>
        <taxon>Eremothecium</taxon>
    </lineage>
</organism>
<gene>
    <name evidence="1" type="ORF">AW171_hschr53448</name>
</gene>
<keyword evidence="2" id="KW-1185">Reference proteome</keyword>
<dbReference type="AlphaFoldDB" id="A0A120K2G6"/>
<evidence type="ECO:0000313" key="2">
    <source>
        <dbReference type="Proteomes" id="UP000243052"/>
    </source>
</evidence>
<dbReference type="RefSeq" id="XP_017988492.1">
    <property type="nucleotide sequence ID" value="XM_018133003.1"/>
</dbReference>
<dbReference type="GeneID" id="28724786"/>
<dbReference type="EMBL" id="CP014245">
    <property type="protein sequence ID" value="AMD21496.1"/>
    <property type="molecule type" value="Genomic_DNA"/>
</dbReference>
<dbReference type="STRING" id="45286.A0A120K2G6"/>
<accession>A0A120K2G6</accession>
<name>A0A120K2G6_9SACH</name>
<evidence type="ECO:0000313" key="1">
    <source>
        <dbReference type="EMBL" id="AMD21496.1"/>
    </source>
</evidence>
<dbReference type="Pfam" id="PF10281">
    <property type="entry name" value="Ish1"/>
    <property type="match status" value="3"/>
</dbReference>
<dbReference type="OrthoDB" id="2527403at2759"/>
<reference evidence="1 2" key="1">
    <citation type="submission" date="2016-01" db="EMBL/GenBank/DDBJ databases">
        <title>Genome sequence of the yeast Holleya sinecauda.</title>
        <authorList>
            <person name="Dietrich F.S."/>
        </authorList>
    </citation>
    <scope>NUCLEOTIDE SEQUENCE [LARGE SCALE GENOMIC DNA]</scope>
    <source>
        <strain evidence="1 2">ATCC 58844</strain>
    </source>
</reference>
<sequence>MVKVTSRTLIATALFATEVICRVDSTTEVRVLKIVDEDADDSGIKRYVRDGGQKVLDSLQAPFSIFKGSDDYEVSVSDTGDEERPWWKFWDSYSDSEDSEDWSTSNGESSISTWLFNTWNDHDLKSLLKKAKVSVPSNASKDDLVNAAKKNYQKVCDHLGVTGAGFDPSYFKYWDESSLKNWLDTYGISYDKGAATKESLLEKVKKNIFKASRWIDDERFELLSSSDVVNDKFRETGNFGHVNFKNWSVDKLKTWLNIHGVKVSDKVANDADSLAELAEQKKNFLKDDIRWLKDVADEKFSEYIVKDSEGGESMWDKTIGKLNSPGSIFSNKEDEDGDIINDTFQIDVEYWPKERLKQFLDARDISYSKLSTRKQLVKQVMRNRNKPLTNFGDASKWFHGLTLGKLEESIMNKIRSGQDMIDGAVESAKNKGGEFAEGVKRMGSEFAGNVKEEGSNIAGNIKDKGSNIAGSMKDKGNQMAGEAKAKGYQMAGDVKAKGNQMAGDAKAKGHKMAGDAKAKGHKIADDAKAKGHKMAGDAKAKGEHIAANVNYKGGNIADVRDEYVVDDVYDVYVEGDSIVDNIKEKGGNLAGDIKDKMRSVGSDIRSQSGKVSESVNKKLDDWNSVFESWSTEDLTKYLKSFGIHPPKQSKKEKLVKLATANSRSFFGSRAEPTPIYGRLPQKIKEWTTFGYSYIFNN</sequence>